<dbReference type="InterPro" id="IPR012677">
    <property type="entry name" value="Nucleotide-bd_a/b_plait_sf"/>
</dbReference>
<dbReference type="RefSeq" id="XP_001007361.1">
    <property type="nucleotide sequence ID" value="XM_001007361.1"/>
</dbReference>
<dbReference type="PANTHER" id="PTHR44313:SF1">
    <property type="entry name" value="DNAJ HOMOLOG SUBFAMILY C MEMBER 17"/>
    <property type="match status" value="1"/>
</dbReference>
<sequence length="332" mass="39858">MEQLKQKLKELGNPYHLLELDDKKHHSKKDIKSAYKAMALKYHPDKNSSDDAQERFHKIQLAYKLLSDPEQMKQLEEIKQTTFDQQKRVDEMNTTQRKFYDDLLKREQEFKEQEEERKKQQMKDLLKRHEKQKEREQERQEEEKQRQQQKEEKIRQELSNQEFHSKINSIKVKWSKKDKVQYNEKILNMQFRQYGPIKHITILDSKRRAVIEFLTATAAENAAKENSTQNNSDSSDNENEELQIQTHLKVKFLLKEKERKEMINLIEVKTKEANKPKDMSLNTNNLNKIADILSRGSISKDQRKNIINSSVSELKRQQEKKKYIEESLQKDD</sequence>
<evidence type="ECO:0000313" key="8">
    <source>
        <dbReference type="EMBL" id="EAR87116.1"/>
    </source>
</evidence>
<dbReference type="SMART" id="SM00271">
    <property type="entry name" value="DnaJ"/>
    <property type="match status" value="1"/>
</dbReference>
<keyword evidence="5" id="KW-0539">Nucleus</keyword>
<dbReference type="GeneID" id="7832742"/>
<dbReference type="GO" id="GO:0003676">
    <property type="term" value="F:nucleic acid binding"/>
    <property type="evidence" value="ECO:0007669"/>
    <property type="project" value="InterPro"/>
</dbReference>
<gene>
    <name evidence="8" type="ORF">TTHERM_00361510</name>
</gene>
<dbReference type="KEGG" id="tet:TTHERM_00361510"/>
<evidence type="ECO:0000256" key="3">
    <source>
        <dbReference type="ARBA" id="ARBA00022490"/>
    </source>
</evidence>
<evidence type="ECO:0000313" key="9">
    <source>
        <dbReference type="Proteomes" id="UP000009168"/>
    </source>
</evidence>
<feature type="region of interest" description="Disordered" evidence="6">
    <location>
        <begin position="309"/>
        <end position="332"/>
    </location>
</feature>
<dbReference type="PANTHER" id="PTHR44313">
    <property type="entry name" value="DNAJ HOMOLOG SUBFAMILY C MEMBER 17"/>
    <property type="match status" value="1"/>
</dbReference>
<dbReference type="EMBL" id="GG662855">
    <property type="protein sequence ID" value="EAR87116.1"/>
    <property type="molecule type" value="Genomic_DNA"/>
</dbReference>
<dbReference type="GO" id="GO:0005737">
    <property type="term" value="C:cytoplasm"/>
    <property type="evidence" value="ECO:0007669"/>
    <property type="project" value="UniProtKB-SubCell"/>
</dbReference>
<evidence type="ECO:0000256" key="6">
    <source>
        <dbReference type="SAM" id="MobiDB-lite"/>
    </source>
</evidence>
<dbReference type="HOGENOM" id="CLU_838079_0_0_1"/>
<dbReference type="Pfam" id="PF00226">
    <property type="entry name" value="DnaJ"/>
    <property type="match status" value="1"/>
</dbReference>
<keyword evidence="3" id="KW-0963">Cytoplasm</keyword>
<feature type="compositionally biased region" description="Basic and acidic residues" evidence="6">
    <location>
        <begin position="111"/>
        <end position="156"/>
    </location>
</feature>
<dbReference type="InterPro" id="IPR001623">
    <property type="entry name" value="DnaJ_domain"/>
</dbReference>
<evidence type="ECO:0000256" key="2">
    <source>
        <dbReference type="ARBA" id="ARBA00004496"/>
    </source>
</evidence>
<name>Q22PJ3_TETTS</name>
<dbReference type="Proteomes" id="UP000009168">
    <property type="component" value="Unassembled WGS sequence"/>
</dbReference>
<dbReference type="PROSITE" id="PS50076">
    <property type="entry name" value="DNAJ_2"/>
    <property type="match status" value="1"/>
</dbReference>
<feature type="domain" description="J" evidence="7">
    <location>
        <begin position="13"/>
        <end position="104"/>
    </location>
</feature>
<dbReference type="InterPro" id="IPR035979">
    <property type="entry name" value="RBD_domain_sf"/>
</dbReference>
<comment type="subcellular location">
    <subcellularLocation>
        <location evidence="2">Cytoplasm</location>
    </subcellularLocation>
    <subcellularLocation>
        <location evidence="1">Nucleus</location>
    </subcellularLocation>
</comment>
<evidence type="ECO:0000256" key="5">
    <source>
        <dbReference type="ARBA" id="ARBA00023242"/>
    </source>
</evidence>
<reference evidence="9" key="1">
    <citation type="journal article" date="2006" name="PLoS Biol.">
        <title>Macronuclear genome sequence of the ciliate Tetrahymena thermophila, a model eukaryote.</title>
        <authorList>
            <person name="Eisen J.A."/>
            <person name="Coyne R.S."/>
            <person name="Wu M."/>
            <person name="Wu D."/>
            <person name="Thiagarajan M."/>
            <person name="Wortman J.R."/>
            <person name="Badger J.H."/>
            <person name="Ren Q."/>
            <person name="Amedeo P."/>
            <person name="Jones K.M."/>
            <person name="Tallon L.J."/>
            <person name="Delcher A.L."/>
            <person name="Salzberg S.L."/>
            <person name="Silva J.C."/>
            <person name="Haas B.J."/>
            <person name="Majoros W.H."/>
            <person name="Farzad M."/>
            <person name="Carlton J.M."/>
            <person name="Smith R.K. Jr."/>
            <person name="Garg J."/>
            <person name="Pearlman R.E."/>
            <person name="Karrer K.M."/>
            <person name="Sun L."/>
            <person name="Manning G."/>
            <person name="Elde N.C."/>
            <person name="Turkewitz A.P."/>
            <person name="Asai D.J."/>
            <person name="Wilkes D.E."/>
            <person name="Wang Y."/>
            <person name="Cai H."/>
            <person name="Collins K."/>
            <person name="Stewart B.A."/>
            <person name="Lee S.R."/>
            <person name="Wilamowska K."/>
            <person name="Weinberg Z."/>
            <person name="Ruzzo W.L."/>
            <person name="Wloga D."/>
            <person name="Gaertig J."/>
            <person name="Frankel J."/>
            <person name="Tsao C.-C."/>
            <person name="Gorovsky M.A."/>
            <person name="Keeling P.J."/>
            <person name="Waller R.F."/>
            <person name="Patron N.J."/>
            <person name="Cherry J.M."/>
            <person name="Stover N.A."/>
            <person name="Krieger C.J."/>
            <person name="del Toro C."/>
            <person name="Ryder H.F."/>
            <person name="Williamson S.C."/>
            <person name="Barbeau R.A."/>
            <person name="Hamilton E.P."/>
            <person name="Orias E."/>
        </authorList>
    </citation>
    <scope>NUCLEOTIDE SEQUENCE [LARGE SCALE GENOMIC DNA]</scope>
    <source>
        <strain evidence="9">SB210</strain>
    </source>
</reference>
<feature type="compositionally biased region" description="Basic and acidic residues" evidence="6">
    <location>
        <begin position="313"/>
        <end position="332"/>
    </location>
</feature>
<dbReference type="Gene3D" id="3.30.70.330">
    <property type="match status" value="1"/>
</dbReference>
<evidence type="ECO:0000256" key="4">
    <source>
        <dbReference type="ARBA" id="ARBA00023186"/>
    </source>
</evidence>
<dbReference type="OrthoDB" id="66964at2759"/>
<keyword evidence="9" id="KW-1185">Reference proteome</keyword>
<evidence type="ECO:0000259" key="7">
    <source>
        <dbReference type="PROSITE" id="PS50076"/>
    </source>
</evidence>
<organism evidence="8 9">
    <name type="scientific">Tetrahymena thermophila (strain SB210)</name>
    <dbReference type="NCBI Taxonomy" id="312017"/>
    <lineage>
        <taxon>Eukaryota</taxon>
        <taxon>Sar</taxon>
        <taxon>Alveolata</taxon>
        <taxon>Ciliophora</taxon>
        <taxon>Intramacronucleata</taxon>
        <taxon>Oligohymenophorea</taxon>
        <taxon>Hymenostomatida</taxon>
        <taxon>Tetrahymenina</taxon>
        <taxon>Tetrahymenidae</taxon>
        <taxon>Tetrahymena</taxon>
    </lineage>
</organism>
<dbReference type="AlphaFoldDB" id="Q22PJ3"/>
<protein>
    <submittedName>
        <fullName evidence="8">DnaJ domain protein</fullName>
    </submittedName>
</protein>
<dbReference type="SUPFAM" id="SSF46565">
    <property type="entry name" value="Chaperone J-domain"/>
    <property type="match status" value="1"/>
</dbReference>
<dbReference type="eggNOG" id="KOG0691">
    <property type="taxonomic scope" value="Eukaryota"/>
</dbReference>
<dbReference type="SUPFAM" id="SSF54928">
    <property type="entry name" value="RNA-binding domain, RBD"/>
    <property type="match status" value="1"/>
</dbReference>
<dbReference type="GO" id="GO:0005681">
    <property type="term" value="C:spliceosomal complex"/>
    <property type="evidence" value="ECO:0007669"/>
    <property type="project" value="TreeGrafter"/>
</dbReference>
<proteinExistence type="predicted"/>
<keyword evidence="4" id="KW-0143">Chaperone</keyword>
<evidence type="ECO:0000256" key="1">
    <source>
        <dbReference type="ARBA" id="ARBA00004123"/>
    </source>
</evidence>
<dbReference type="OMA" id="SKMSNEQ"/>
<dbReference type="InParanoid" id="Q22PJ3"/>
<feature type="region of interest" description="Disordered" evidence="6">
    <location>
        <begin position="111"/>
        <end position="160"/>
    </location>
</feature>
<dbReference type="InterPro" id="IPR052094">
    <property type="entry name" value="Pre-mRNA-splicing_ERAD"/>
</dbReference>
<dbReference type="InterPro" id="IPR036869">
    <property type="entry name" value="J_dom_sf"/>
</dbReference>
<dbReference type="CDD" id="cd06257">
    <property type="entry name" value="DnaJ"/>
    <property type="match status" value="1"/>
</dbReference>
<dbReference type="PRINTS" id="PR00625">
    <property type="entry name" value="JDOMAIN"/>
</dbReference>
<dbReference type="Gene3D" id="1.10.287.110">
    <property type="entry name" value="DnaJ domain"/>
    <property type="match status" value="1"/>
</dbReference>
<dbReference type="GO" id="GO:0000390">
    <property type="term" value="P:spliceosomal complex disassembly"/>
    <property type="evidence" value="ECO:0007669"/>
    <property type="project" value="TreeGrafter"/>
</dbReference>
<accession>Q22PJ3</accession>